<keyword evidence="3 11" id="KW-0285">Flavoprotein</keyword>
<dbReference type="GO" id="GO:0016712">
    <property type="term" value="F:oxidoreductase activity, acting on paired donors, with incorporation or reduction of molecular oxygen, reduced flavin or flavoprotein as one donor, and incorporation of one atom of oxygen"/>
    <property type="evidence" value="ECO:0007669"/>
    <property type="project" value="UniProtKB-UniRule"/>
</dbReference>
<organism evidence="13 14">
    <name type="scientific">Dictyocaulus viviparus</name>
    <name type="common">Bovine lungworm</name>
    <dbReference type="NCBI Taxonomy" id="29172"/>
    <lineage>
        <taxon>Eukaryota</taxon>
        <taxon>Metazoa</taxon>
        <taxon>Ecdysozoa</taxon>
        <taxon>Nematoda</taxon>
        <taxon>Chromadorea</taxon>
        <taxon>Rhabditida</taxon>
        <taxon>Rhabditina</taxon>
        <taxon>Rhabditomorpha</taxon>
        <taxon>Strongyloidea</taxon>
        <taxon>Metastrongylidae</taxon>
        <taxon>Dictyocaulus</taxon>
    </lineage>
</organism>
<comment type="catalytic activity">
    <reaction evidence="11">
        <text>a 2-methoxy-6-(all-trans-polyprenyl)phenol + 2 reduced [2Fe-2S]-[ferredoxin] + O2 + 2 H(+) = a 2-methoxy-6-(all-trans-polyprenyl)benzene-1,4-diol + 2 oxidized [2Fe-2S]-[ferredoxin] + H2O</text>
        <dbReference type="Rhea" id="RHEA:81183"/>
        <dbReference type="Rhea" id="RHEA-COMP:9551"/>
        <dbReference type="Rhea" id="RHEA-COMP:10000"/>
        <dbReference type="Rhea" id="RHEA-COMP:10001"/>
        <dbReference type="Rhea" id="RHEA-COMP:10858"/>
        <dbReference type="ChEBI" id="CHEBI:15377"/>
        <dbReference type="ChEBI" id="CHEBI:15378"/>
        <dbReference type="ChEBI" id="CHEBI:15379"/>
        <dbReference type="ChEBI" id="CHEBI:33737"/>
        <dbReference type="ChEBI" id="CHEBI:33738"/>
        <dbReference type="ChEBI" id="CHEBI:62731"/>
        <dbReference type="ChEBI" id="CHEBI:84166"/>
        <dbReference type="EC" id="1.14.15.46"/>
    </reaction>
</comment>
<evidence type="ECO:0000256" key="6">
    <source>
        <dbReference type="ARBA" id="ARBA00022827"/>
    </source>
</evidence>
<evidence type="ECO:0000256" key="2">
    <source>
        <dbReference type="ARBA" id="ARBA00005349"/>
    </source>
</evidence>
<comment type="subunit">
    <text evidence="11">Component of a multi-subunit COQ enzyme complex.</text>
</comment>
<proteinExistence type="inferred from homology"/>
<dbReference type="AlphaFoldDB" id="A0A0D8YFH5"/>
<reference evidence="14" key="2">
    <citation type="journal article" date="2016" name="Sci. Rep.">
        <title>Dictyocaulus viviparus genome, variome and transcriptome elucidate lungworm biology and support future intervention.</title>
        <authorList>
            <person name="McNulty S.N."/>
            <person name="Strube C."/>
            <person name="Rosa B.A."/>
            <person name="Martin J.C."/>
            <person name="Tyagi R."/>
            <person name="Choi Y.J."/>
            <person name="Wang Q."/>
            <person name="Hallsworth Pepin K."/>
            <person name="Zhang X."/>
            <person name="Ozersky P."/>
            <person name="Wilson R.K."/>
            <person name="Sternberg P.W."/>
            <person name="Gasser R.B."/>
            <person name="Mitreva M."/>
        </authorList>
    </citation>
    <scope>NUCLEOTIDE SEQUENCE [LARGE SCALE GENOMIC DNA]</scope>
    <source>
        <strain evidence="14">HannoverDv2000</strain>
    </source>
</reference>
<keyword evidence="10 11" id="KW-0472">Membrane</keyword>
<dbReference type="PROSITE" id="PS01304">
    <property type="entry name" value="UBIH"/>
    <property type="match status" value="1"/>
</dbReference>
<dbReference type="PANTHER" id="PTHR43876">
    <property type="entry name" value="UBIQUINONE BIOSYNTHESIS MONOOXYGENASE COQ6, MITOCHONDRIAL"/>
    <property type="match status" value="1"/>
</dbReference>
<feature type="domain" description="FAD-binding" evidence="12">
    <location>
        <begin position="386"/>
        <end position="440"/>
    </location>
</feature>
<keyword evidence="8 11" id="KW-0503">Monooxygenase</keyword>
<evidence type="ECO:0000256" key="3">
    <source>
        <dbReference type="ARBA" id="ARBA00022630"/>
    </source>
</evidence>
<dbReference type="InterPro" id="IPR036188">
    <property type="entry name" value="FAD/NAD-bd_sf"/>
</dbReference>
<protein>
    <recommendedName>
        <fullName evidence="11">Ubiquinone biosynthesis monooxygenase COQ6, mitochondrial</fullName>
        <ecNumber evidence="11">1.14.15.45</ecNumber>
    </recommendedName>
    <alternativeName>
        <fullName evidence="11">2-methoxy-6-polyprenolphenol 4-hydroxylase</fullName>
        <ecNumber evidence="11">1.14.15.46</ecNumber>
    </alternativeName>
</protein>
<comment type="pathway">
    <text evidence="11">Cofactor biosynthesis; ubiquinone biosynthesis.</text>
</comment>
<dbReference type="PRINTS" id="PR00420">
    <property type="entry name" value="RNGMNOXGNASE"/>
</dbReference>
<keyword evidence="13" id="KW-0830">Ubiquinone</keyword>
<comment type="function">
    <text evidence="11">FAD-dependent monooxygenase required for two non-consecutive steps during ubiquinone biosynthesis. Required for the C5-ring hydroxylation during ubiquinone biosynthesis by catalyzing the hydroxylation of 4-hydroxy-3-(all-trans-polyprenyl)benzoic acid to 3,4-dihydroxy-5-(all-trans-polyprenyl)benzoic acid. Also acts downstream of coq4, for the C1-hydroxylation during ubiquinone biosynthesis by catalyzing the hydroxylation of 2-methoxy-6-(all-trans-polyprenyl)phenol to 2-methoxy-6-(all-trans-polyprenyl)benzene-1,4-diol. The electrons required for the hydroxylation reaction are funneled indirectly to coq6 from NADPH via a ferredoxin/ferredoxin reductase system.</text>
</comment>
<dbReference type="GO" id="GO:0106364">
    <property type="term" value="F:4-hydroxy-3-all-trans-polyprenylbenzoate oxygenase activity"/>
    <property type="evidence" value="ECO:0007669"/>
    <property type="project" value="UniProtKB-EC"/>
</dbReference>
<sequence>MLYDKVRGGFLFCSTYKFPDVNKTNFFGMLCCRSCHLIAARRSSTAQYFDVVVVGGGMVGNAMACVIGQNPEMSSKRVLLLDSGKAVTLAKKPPEYYSNRVSTVGPASVDLFKKLGIWERLLSYRTKKVNKFRIIDSCSRAELEFSQSAQGREIAYILENNAVVGALNDRIKESCSSVEIKNDVVVKNCTFPTNLLDLAVVELETGEKIETSLVVRINISLFNSFILHIFYLIGADGIRSMVRKSLCANYTAFDYDQCGVVATLVVEGCGVNDVAWQRFFRAGPIAYLPLTDKLSSLVWSTSTDEAQRLLALSKDQFVDKLNRCMFSDEDQIDCVNKTLFAFSKMPLIGKSSGPVLQPPYVVSLQEDTRAAFPLGFAHSHAYVGVRCALIGDAAHRIHPLAGQGVNLGWHDVALLDRVLSRAVSHGADLGALTYLREYDTQAQRHNVPVMVLCDWLNRLYRTNAAPIVMLRSLGLSAFDRLTIVKDFLVNKLSTLP</sequence>
<accession>A0A0D8YFH5</accession>
<dbReference type="InterPro" id="IPR051205">
    <property type="entry name" value="UbiH/COQ6_monooxygenase"/>
</dbReference>
<evidence type="ECO:0000256" key="11">
    <source>
        <dbReference type="HAMAP-Rule" id="MF_03193"/>
    </source>
</evidence>
<dbReference type="InterPro" id="IPR002938">
    <property type="entry name" value="FAD-bd"/>
</dbReference>
<dbReference type="Gene3D" id="3.50.50.60">
    <property type="entry name" value="FAD/NAD(P)-binding domain"/>
    <property type="match status" value="2"/>
</dbReference>
<evidence type="ECO:0000256" key="10">
    <source>
        <dbReference type="ARBA" id="ARBA00023136"/>
    </source>
</evidence>
<dbReference type="EMBL" id="KN716152">
    <property type="protein sequence ID" value="KJH53396.1"/>
    <property type="molecule type" value="Genomic_DNA"/>
</dbReference>
<comment type="similarity">
    <text evidence="2 11">Belongs to the UbiH/COQ6 family.</text>
</comment>
<dbReference type="PANTHER" id="PTHR43876:SF7">
    <property type="entry name" value="UBIQUINONE BIOSYNTHESIS MONOOXYGENASE COQ6, MITOCHONDRIAL"/>
    <property type="match status" value="1"/>
</dbReference>
<dbReference type="NCBIfam" id="TIGR01988">
    <property type="entry name" value="Ubi-OHases"/>
    <property type="match status" value="1"/>
</dbReference>
<dbReference type="Pfam" id="PF01494">
    <property type="entry name" value="FAD_binding_3"/>
    <property type="match status" value="2"/>
</dbReference>
<keyword evidence="14" id="KW-1185">Reference proteome</keyword>
<evidence type="ECO:0000313" key="13">
    <source>
        <dbReference type="EMBL" id="KJH53396.1"/>
    </source>
</evidence>
<keyword evidence="4 11" id="KW-0831">Ubiquinone biosynthesis</keyword>
<dbReference type="InterPro" id="IPR018168">
    <property type="entry name" value="Ubi_Hdrlase_CS"/>
</dbReference>
<dbReference type="OrthoDB" id="683240at2759"/>
<evidence type="ECO:0000256" key="1">
    <source>
        <dbReference type="ARBA" id="ARBA00001974"/>
    </source>
</evidence>
<evidence type="ECO:0000256" key="7">
    <source>
        <dbReference type="ARBA" id="ARBA00023002"/>
    </source>
</evidence>
<evidence type="ECO:0000256" key="4">
    <source>
        <dbReference type="ARBA" id="ARBA00022688"/>
    </source>
</evidence>
<keyword evidence="9 11" id="KW-0496">Mitochondrion</keyword>
<keyword evidence="6 11" id="KW-0274">FAD</keyword>
<dbReference type="InterPro" id="IPR000689">
    <property type="entry name" value="UbQ_mOase_COQ6"/>
</dbReference>
<reference evidence="13 14" key="1">
    <citation type="submission" date="2013-11" db="EMBL/GenBank/DDBJ databases">
        <title>Draft genome of the bovine lungworm Dictyocaulus viviparus.</title>
        <authorList>
            <person name="Mitreva M."/>
        </authorList>
    </citation>
    <scope>NUCLEOTIDE SEQUENCE [LARGE SCALE GENOMIC DNA]</scope>
    <source>
        <strain evidence="13 14">HannoverDv2000</strain>
    </source>
</reference>
<dbReference type="GO" id="GO:0031314">
    <property type="term" value="C:extrinsic component of mitochondrial inner membrane"/>
    <property type="evidence" value="ECO:0007669"/>
    <property type="project" value="UniProtKB-UniRule"/>
</dbReference>
<dbReference type="SUPFAM" id="SSF51905">
    <property type="entry name" value="FAD/NAD(P)-binding domain"/>
    <property type="match status" value="1"/>
</dbReference>
<dbReference type="HAMAP" id="MF_03193">
    <property type="entry name" value="COQ6_monooxygenase"/>
    <property type="match status" value="1"/>
</dbReference>
<comment type="catalytic activity">
    <reaction evidence="11">
        <text>a 4-hydroxy-3-(all-trans-polyprenyl)benzoate + 2 reduced [2Fe-2S]-[ferredoxin] + O2 + 2 H(+) = a 3,4-dihydroxy-5-(all-trans-polyprenyl)benzoate + 2 oxidized [2Fe-2S]-[ferredoxin] + H2O</text>
        <dbReference type="Rhea" id="RHEA:81195"/>
        <dbReference type="Rhea" id="RHEA-COMP:9514"/>
        <dbReference type="Rhea" id="RHEA-COMP:10000"/>
        <dbReference type="Rhea" id="RHEA-COMP:10001"/>
        <dbReference type="Rhea" id="RHEA-COMP:10930"/>
        <dbReference type="ChEBI" id="CHEBI:15377"/>
        <dbReference type="ChEBI" id="CHEBI:15378"/>
        <dbReference type="ChEBI" id="CHEBI:15379"/>
        <dbReference type="ChEBI" id="CHEBI:33737"/>
        <dbReference type="ChEBI" id="CHEBI:33738"/>
        <dbReference type="ChEBI" id="CHEBI:64694"/>
        <dbReference type="ChEBI" id="CHEBI:78396"/>
        <dbReference type="EC" id="1.14.15.45"/>
    </reaction>
</comment>
<dbReference type="EC" id="1.14.15.46" evidence="11"/>
<comment type="subcellular location">
    <subcellularLocation>
        <location evidence="11">Mitochondrion inner membrane</location>
        <topology evidence="11">Peripheral membrane protein</topology>
        <orientation evidence="11">Matrix side</orientation>
    </subcellularLocation>
</comment>
<dbReference type="UniPathway" id="UPA00232"/>
<dbReference type="InterPro" id="IPR010971">
    <property type="entry name" value="UbiH/COQ6"/>
</dbReference>
<dbReference type="FunFam" id="3.50.50.60:FF:000021">
    <property type="entry name" value="Ubiquinone biosynthesis monooxygenase COQ6"/>
    <property type="match status" value="1"/>
</dbReference>
<dbReference type="GO" id="GO:0120538">
    <property type="term" value="F:2-methoxy-6-polyprenolphenol 4-hydroxylase activity"/>
    <property type="evidence" value="ECO:0007669"/>
    <property type="project" value="UniProtKB-EC"/>
</dbReference>
<name>A0A0D8YFH5_DICVI</name>
<evidence type="ECO:0000256" key="5">
    <source>
        <dbReference type="ARBA" id="ARBA00022792"/>
    </source>
</evidence>
<evidence type="ECO:0000256" key="9">
    <source>
        <dbReference type="ARBA" id="ARBA00023128"/>
    </source>
</evidence>
<gene>
    <name evidence="13" type="ORF">DICVIV_00334</name>
</gene>
<keyword evidence="7 11" id="KW-0560">Oxidoreductase</keyword>
<evidence type="ECO:0000259" key="12">
    <source>
        <dbReference type="Pfam" id="PF01494"/>
    </source>
</evidence>
<feature type="domain" description="FAD-binding" evidence="12">
    <location>
        <begin position="50"/>
        <end position="267"/>
    </location>
</feature>
<dbReference type="STRING" id="29172.A0A0D8YFH5"/>
<keyword evidence="5 11" id="KW-0999">Mitochondrion inner membrane</keyword>
<evidence type="ECO:0000256" key="8">
    <source>
        <dbReference type="ARBA" id="ARBA00023033"/>
    </source>
</evidence>
<evidence type="ECO:0000313" key="14">
    <source>
        <dbReference type="Proteomes" id="UP000053766"/>
    </source>
</evidence>
<dbReference type="GO" id="GO:0071949">
    <property type="term" value="F:FAD binding"/>
    <property type="evidence" value="ECO:0007669"/>
    <property type="project" value="InterPro"/>
</dbReference>
<dbReference type="Proteomes" id="UP000053766">
    <property type="component" value="Unassembled WGS sequence"/>
</dbReference>
<comment type="cofactor">
    <cofactor evidence="1 11">
        <name>FAD</name>
        <dbReference type="ChEBI" id="CHEBI:57692"/>
    </cofactor>
</comment>
<dbReference type="EC" id="1.14.15.45" evidence="11"/>